<proteinExistence type="predicted"/>
<dbReference type="AlphaFoldDB" id="A0AAD4BMQ9"/>
<evidence type="ECO:0000313" key="2">
    <source>
        <dbReference type="Proteomes" id="UP001194468"/>
    </source>
</evidence>
<dbReference type="Proteomes" id="UP001194468">
    <property type="component" value="Unassembled WGS sequence"/>
</dbReference>
<keyword evidence="2" id="KW-1185">Reference proteome</keyword>
<reference evidence="1" key="1">
    <citation type="submission" date="2019-10" db="EMBL/GenBank/DDBJ databases">
        <authorList>
            <consortium name="DOE Joint Genome Institute"/>
            <person name="Kuo A."/>
            <person name="Miyauchi S."/>
            <person name="Kiss E."/>
            <person name="Drula E."/>
            <person name="Kohler A."/>
            <person name="Sanchez-Garcia M."/>
            <person name="Andreopoulos B."/>
            <person name="Barry K.W."/>
            <person name="Bonito G."/>
            <person name="Buee M."/>
            <person name="Carver A."/>
            <person name="Chen C."/>
            <person name="Cichocki N."/>
            <person name="Clum A."/>
            <person name="Culley D."/>
            <person name="Crous P.W."/>
            <person name="Fauchery L."/>
            <person name="Girlanda M."/>
            <person name="Hayes R."/>
            <person name="Keri Z."/>
            <person name="LaButti K."/>
            <person name="Lipzen A."/>
            <person name="Lombard V."/>
            <person name="Magnuson J."/>
            <person name="Maillard F."/>
            <person name="Morin E."/>
            <person name="Murat C."/>
            <person name="Nolan M."/>
            <person name="Ohm R."/>
            <person name="Pangilinan J."/>
            <person name="Pereira M."/>
            <person name="Perotto S."/>
            <person name="Peter M."/>
            <person name="Riley R."/>
            <person name="Sitrit Y."/>
            <person name="Stielow B."/>
            <person name="Szollosi G."/>
            <person name="Zifcakova L."/>
            <person name="Stursova M."/>
            <person name="Spatafora J.W."/>
            <person name="Tedersoo L."/>
            <person name="Vaario L.-M."/>
            <person name="Yamada A."/>
            <person name="Yan M."/>
            <person name="Wang P."/>
            <person name="Xu J."/>
            <person name="Bruns T."/>
            <person name="Baldrian P."/>
            <person name="Vilgalys R."/>
            <person name="Henrissat B."/>
            <person name="Grigoriev I.V."/>
            <person name="Hibbett D."/>
            <person name="Nagy L.G."/>
            <person name="Martin F.M."/>
        </authorList>
    </citation>
    <scope>NUCLEOTIDE SEQUENCE</scope>
    <source>
        <strain evidence="1">BED1</strain>
    </source>
</reference>
<evidence type="ECO:0000313" key="1">
    <source>
        <dbReference type="EMBL" id="KAF8434564.1"/>
    </source>
</evidence>
<gene>
    <name evidence="1" type="ORF">L210DRAFT_3553289</name>
</gene>
<name>A0AAD4BMQ9_BOLED</name>
<sequence>FEMPEGARLGAWPKRLFEHRVLLRICHVSDSAYRNTFNGPNTRQVANAINTGRGLPRASTLVLTSSGMKLSVMCTVLSS</sequence>
<comment type="caution">
    <text evidence="1">The sequence shown here is derived from an EMBL/GenBank/DDBJ whole genome shotgun (WGS) entry which is preliminary data.</text>
</comment>
<dbReference type="EMBL" id="WHUW01000028">
    <property type="protein sequence ID" value="KAF8434564.1"/>
    <property type="molecule type" value="Genomic_DNA"/>
</dbReference>
<organism evidence="1 2">
    <name type="scientific">Boletus edulis BED1</name>
    <dbReference type="NCBI Taxonomy" id="1328754"/>
    <lineage>
        <taxon>Eukaryota</taxon>
        <taxon>Fungi</taxon>
        <taxon>Dikarya</taxon>
        <taxon>Basidiomycota</taxon>
        <taxon>Agaricomycotina</taxon>
        <taxon>Agaricomycetes</taxon>
        <taxon>Agaricomycetidae</taxon>
        <taxon>Boletales</taxon>
        <taxon>Boletineae</taxon>
        <taxon>Boletaceae</taxon>
        <taxon>Boletoideae</taxon>
        <taxon>Boletus</taxon>
    </lineage>
</organism>
<feature type="non-terminal residue" evidence="1">
    <location>
        <position position="79"/>
    </location>
</feature>
<protein>
    <submittedName>
        <fullName evidence="1">Uncharacterized protein</fullName>
    </submittedName>
</protein>
<reference evidence="1" key="2">
    <citation type="journal article" date="2020" name="Nat. Commun.">
        <title>Large-scale genome sequencing of mycorrhizal fungi provides insights into the early evolution of symbiotic traits.</title>
        <authorList>
            <person name="Miyauchi S."/>
            <person name="Kiss E."/>
            <person name="Kuo A."/>
            <person name="Drula E."/>
            <person name="Kohler A."/>
            <person name="Sanchez-Garcia M."/>
            <person name="Morin E."/>
            <person name="Andreopoulos B."/>
            <person name="Barry K.W."/>
            <person name="Bonito G."/>
            <person name="Buee M."/>
            <person name="Carver A."/>
            <person name="Chen C."/>
            <person name="Cichocki N."/>
            <person name="Clum A."/>
            <person name="Culley D."/>
            <person name="Crous P.W."/>
            <person name="Fauchery L."/>
            <person name="Girlanda M."/>
            <person name="Hayes R.D."/>
            <person name="Keri Z."/>
            <person name="LaButti K."/>
            <person name="Lipzen A."/>
            <person name="Lombard V."/>
            <person name="Magnuson J."/>
            <person name="Maillard F."/>
            <person name="Murat C."/>
            <person name="Nolan M."/>
            <person name="Ohm R.A."/>
            <person name="Pangilinan J."/>
            <person name="Pereira M.F."/>
            <person name="Perotto S."/>
            <person name="Peter M."/>
            <person name="Pfister S."/>
            <person name="Riley R."/>
            <person name="Sitrit Y."/>
            <person name="Stielow J.B."/>
            <person name="Szollosi G."/>
            <person name="Zifcakova L."/>
            <person name="Stursova M."/>
            <person name="Spatafora J.W."/>
            <person name="Tedersoo L."/>
            <person name="Vaario L.M."/>
            <person name="Yamada A."/>
            <person name="Yan M."/>
            <person name="Wang P."/>
            <person name="Xu J."/>
            <person name="Bruns T."/>
            <person name="Baldrian P."/>
            <person name="Vilgalys R."/>
            <person name="Dunand C."/>
            <person name="Henrissat B."/>
            <person name="Grigoriev I.V."/>
            <person name="Hibbett D."/>
            <person name="Nagy L.G."/>
            <person name="Martin F.M."/>
        </authorList>
    </citation>
    <scope>NUCLEOTIDE SEQUENCE</scope>
    <source>
        <strain evidence="1">BED1</strain>
    </source>
</reference>
<accession>A0AAD4BMQ9</accession>